<comment type="caution">
    <text evidence="1">The sequence shown here is derived from an EMBL/GenBank/DDBJ whole genome shotgun (WGS) entry which is preliminary data.</text>
</comment>
<organism evidence="1 2">
    <name type="scientific">Naganishia cerealis</name>
    <dbReference type="NCBI Taxonomy" id="610337"/>
    <lineage>
        <taxon>Eukaryota</taxon>
        <taxon>Fungi</taxon>
        <taxon>Dikarya</taxon>
        <taxon>Basidiomycota</taxon>
        <taxon>Agaricomycotina</taxon>
        <taxon>Tremellomycetes</taxon>
        <taxon>Filobasidiales</taxon>
        <taxon>Filobasidiaceae</taxon>
        <taxon>Naganishia</taxon>
    </lineage>
</organism>
<gene>
    <name evidence="1" type="ORF">QFC19_009112</name>
</gene>
<proteinExistence type="predicted"/>
<name>A0ACC2UWR8_9TREE</name>
<keyword evidence="2" id="KW-1185">Reference proteome</keyword>
<accession>A0ACC2UWR8</accession>
<sequence length="208" mass="23819">MPPKTRSRISVEQKSKKQVLRPREASSDAMSSNESRIRAPPTKKRRFPSASSEQERGEAVDNGTKGDRDDEDEYHQPSTQSAADERQVGVMENYEGEEDSEEDPELERLKQNPRQPRKSGSKHADTSMARALSNQAKVWHAIQMAKLNLQERGLERVMDMHERWAETNLEALMKDLVYAFQAFGIIQEEDDQPQQEDQTTENRGYISA</sequence>
<reference evidence="1" key="1">
    <citation type="submission" date="2023-04" db="EMBL/GenBank/DDBJ databases">
        <title>Draft Genome sequencing of Naganishia species isolated from polar environments using Oxford Nanopore Technology.</title>
        <authorList>
            <person name="Leo P."/>
            <person name="Venkateswaran K."/>
        </authorList>
    </citation>
    <scope>NUCLEOTIDE SEQUENCE</scope>
    <source>
        <strain evidence="1">MNA-CCFEE 5261</strain>
    </source>
</reference>
<evidence type="ECO:0000313" key="2">
    <source>
        <dbReference type="Proteomes" id="UP001241377"/>
    </source>
</evidence>
<evidence type="ECO:0000313" key="1">
    <source>
        <dbReference type="EMBL" id="KAJ9091402.1"/>
    </source>
</evidence>
<dbReference type="EMBL" id="JASBWR010000150">
    <property type="protein sequence ID" value="KAJ9091402.1"/>
    <property type="molecule type" value="Genomic_DNA"/>
</dbReference>
<dbReference type="Proteomes" id="UP001241377">
    <property type="component" value="Unassembled WGS sequence"/>
</dbReference>
<protein>
    <submittedName>
        <fullName evidence="1">Uncharacterized protein</fullName>
    </submittedName>
</protein>